<evidence type="ECO:0000313" key="11">
    <source>
        <dbReference type="EMBL" id="NEN52858.1"/>
    </source>
</evidence>
<comment type="subcellular location">
    <subcellularLocation>
        <location evidence="1">Cell membrane</location>
        <topology evidence="1">Single-pass membrane protein</topology>
    </subcellularLocation>
</comment>
<keyword evidence="12" id="KW-1185">Reference proteome</keyword>
<accession>A0A6P0EYK4</accession>
<evidence type="ECO:0000313" key="12">
    <source>
        <dbReference type="Proteomes" id="UP000468828"/>
    </source>
</evidence>
<comment type="caution">
    <text evidence="10">The sequence shown here is derived from an EMBL/GenBank/DDBJ whole genome shotgun (WGS) entry which is preliminary data.</text>
</comment>
<feature type="compositionally biased region" description="Pro residues" evidence="6">
    <location>
        <begin position="1"/>
        <end position="35"/>
    </location>
</feature>
<dbReference type="Proteomes" id="UP000471152">
    <property type="component" value="Unassembled WGS sequence"/>
</dbReference>
<organism evidence="10 12">
    <name type="scientific">Modestobacter muralis</name>
    <dbReference type="NCBI Taxonomy" id="1608614"/>
    <lineage>
        <taxon>Bacteria</taxon>
        <taxon>Bacillati</taxon>
        <taxon>Actinomycetota</taxon>
        <taxon>Actinomycetes</taxon>
        <taxon>Geodermatophilales</taxon>
        <taxon>Geodermatophilaceae</taxon>
        <taxon>Modestobacter</taxon>
    </lineage>
</organism>
<feature type="domain" description="Cell wall-active antibiotics response LiaF-like C-terminal" evidence="9">
    <location>
        <begin position="216"/>
        <end position="311"/>
    </location>
</feature>
<feature type="region of interest" description="Disordered" evidence="6">
    <location>
        <begin position="1"/>
        <end position="42"/>
    </location>
</feature>
<dbReference type="Pfam" id="PF09922">
    <property type="entry name" value="LiaF-like_C"/>
    <property type="match status" value="1"/>
</dbReference>
<feature type="transmembrane region" description="Helical" evidence="7">
    <location>
        <begin position="145"/>
        <end position="166"/>
    </location>
</feature>
<keyword evidence="5 7" id="KW-0472">Membrane</keyword>
<evidence type="ECO:0000259" key="8">
    <source>
        <dbReference type="Pfam" id="PF04024"/>
    </source>
</evidence>
<evidence type="ECO:0000256" key="5">
    <source>
        <dbReference type="ARBA" id="ARBA00023136"/>
    </source>
</evidence>
<dbReference type="RefSeq" id="WP_163612663.1">
    <property type="nucleotide sequence ID" value="NZ_JAAGWB010000054.1"/>
</dbReference>
<dbReference type="EMBL" id="JAAGWB010000054">
    <property type="protein sequence ID" value="NEN52858.1"/>
    <property type="molecule type" value="Genomic_DNA"/>
</dbReference>
<proteinExistence type="predicted"/>
<feature type="transmembrane region" description="Helical" evidence="7">
    <location>
        <begin position="173"/>
        <end position="193"/>
    </location>
</feature>
<evidence type="ECO:0000256" key="6">
    <source>
        <dbReference type="SAM" id="MobiDB-lite"/>
    </source>
</evidence>
<evidence type="ECO:0000259" key="9">
    <source>
        <dbReference type="Pfam" id="PF09922"/>
    </source>
</evidence>
<evidence type="ECO:0000256" key="2">
    <source>
        <dbReference type="ARBA" id="ARBA00022475"/>
    </source>
</evidence>
<dbReference type="EMBL" id="JAAGWH010000052">
    <property type="protein sequence ID" value="NEK95970.1"/>
    <property type="molecule type" value="Genomic_DNA"/>
</dbReference>
<keyword evidence="2" id="KW-1003">Cell membrane</keyword>
<protein>
    <submittedName>
        <fullName evidence="10">PspC domain-containing protein</fullName>
    </submittedName>
</protein>
<dbReference type="Pfam" id="PF04024">
    <property type="entry name" value="PspC"/>
    <property type="match status" value="1"/>
</dbReference>
<evidence type="ECO:0000256" key="3">
    <source>
        <dbReference type="ARBA" id="ARBA00022692"/>
    </source>
</evidence>
<keyword evidence="4 7" id="KW-1133">Transmembrane helix</keyword>
<name>A0A6P0EYK4_9ACTN</name>
<evidence type="ECO:0000256" key="7">
    <source>
        <dbReference type="SAM" id="Phobius"/>
    </source>
</evidence>
<keyword evidence="3 7" id="KW-0812">Transmembrane</keyword>
<feature type="domain" description="Phage shock protein PspC N-terminal" evidence="8">
    <location>
        <begin position="39"/>
        <end position="94"/>
    </location>
</feature>
<sequence length="314" mass="31267">MTSPLPPLSPPPAAGPPAAQPPQSSWPPPPPPGPAPRGQLRRSRDDRVIGGVAGGLAEYTGIDALLWRVGAIALTVVGGSGVIVYALLWLLMPSAPSGPPGTAPVRAPRGPRSAVPGVTLAVALIVLGIAALVDQLTSADLGPRTYLGGALLVVGAGLVVGALTGVGRGAKTGLVVLGVLLTAALALASTVNLSSGDVGDRTYRPLTAAAVQPRYETGLGDLTVDLRAVDLSDRTAPLSIAIETGAGDIDVLVPLSADVQVTVDTGLGEAELFGQEESEGGFYPGSGTTSRSGGNADLLLTIESGLGDVEVSRG</sequence>
<evidence type="ECO:0000256" key="1">
    <source>
        <dbReference type="ARBA" id="ARBA00004162"/>
    </source>
</evidence>
<reference evidence="10 12" key="1">
    <citation type="submission" date="2020-01" db="EMBL/GenBank/DDBJ databases">
        <title>the WGS Modestobacter muralis CPCC 204518.</title>
        <authorList>
            <person name="Jiang Z."/>
        </authorList>
    </citation>
    <scope>NUCLEOTIDE SEQUENCE [LARGE SCALE GENOMIC DNA]</scope>
    <source>
        <strain evidence="10 12">DSM 100205</strain>
    </source>
</reference>
<dbReference type="InterPro" id="IPR024425">
    <property type="entry name" value="LiaF-like_C"/>
</dbReference>
<evidence type="ECO:0000313" key="13">
    <source>
        <dbReference type="Proteomes" id="UP000471152"/>
    </source>
</evidence>
<dbReference type="PANTHER" id="PTHR33885:SF3">
    <property type="entry name" value="PHAGE SHOCK PROTEIN C"/>
    <property type="match status" value="1"/>
</dbReference>
<feature type="transmembrane region" description="Helical" evidence="7">
    <location>
        <begin position="65"/>
        <end position="92"/>
    </location>
</feature>
<evidence type="ECO:0000256" key="4">
    <source>
        <dbReference type="ARBA" id="ARBA00022989"/>
    </source>
</evidence>
<feature type="region of interest" description="Disordered" evidence="6">
    <location>
        <begin position="275"/>
        <end position="294"/>
    </location>
</feature>
<dbReference type="InterPro" id="IPR007168">
    <property type="entry name" value="Phageshock_PspC_N"/>
</dbReference>
<feature type="transmembrane region" description="Helical" evidence="7">
    <location>
        <begin position="113"/>
        <end position="133"/>
    </location>
</feature>
<dbReference type="AlphaFoldDB" id="A0A6P0EYK4"/>
<gene>
    <name evidence="11" type="ORF">G3R41_18290</name>
    <name evidence="10" type="ORF">GCU67_17640</name>
</gene>
<dbReference type="PANTHER" id="PTHR33885">
    <property type="entry name" value="PHAGE SHOCK PROTEIN C"/>
    <property type="match status" value="1"/>
</dbReference>
<dbReference type="InterPro" id="IPR052027">
    <property type="entry name" value="PspC"/>
</dbReference>
<dbReference type="Proteomes" id="UP000468828">
    <property type="component" value="Unassembled WGS sequence"/>
</dbReference>
<evidence type="ECO:0000313" key="10">
    <source>
        <dbReference type="EMBL" id="NEK95970.1"/>
    </source>
</evidence>
<reference evidence="11 13" key="2">
    <citation type="submission" date="2020-02" db="EMBL/GenBank/DDBJ databases">
        <title>The WGS of Modestobacter muralis DSM 100205.</title>
        <authorList>
            <person name="Jiang Z."/>
        </authorList>
    </citation>
    <scope>NUCLEOTIDE SEQUENCE [LARGE SCALE GENOMIC DNA]</scope>
    <source>
        <strain evidence="11 13">DSM 100205</strain>
    </source>
</reference>
<dbReference type="GO" id="GO:0005886">
    <property type="term" value="C:plasma membrane"/>
    <property type="evidence" value="ECO:0007669"/>
    <property type="project" value="UniProtKB-SubCell"/>
</dbReference>